<accession>A0A8S3ENA3</accession>
<comment type="caution">
    <text evidence="1">The sequence shown here is derived from an EMBL/GenBank/DDBJ whole genome shotgun (WGS) entry which is preliminary data.</text>
</comment>
<evidence type="ECO:0000313" key="1">
    <source>
        <dbReference type="EMBL" id="CAF5066401.1"/>
    </source>
</evidence>
<dbReference type="AlphaFoldDB" id="A0A8S3ENA3"/>
<protein>
    <submittedName>
        <fullName evidence="1">Uncharacterized protein</fullName>
    </submittedName>
</protein>
<name>A0A8S3ENA3_9BILA</name>
<dbReference type="EMBL" id="CAJOBH010229632">
    <property type="protein sequence ID" value="CAF5066401.1"/>
    <property type="molecule type" value="Genomic_DNA"/>
</dbReference>
<gene>
    <name evidence="1" type="ORF">BYL167_LOCUS59977</name>
</gene>
<reference evidence="1" key="1">
    <citation type="submission" date="2021-02" db="EMBL/GenBank/DDBJ databases">
        <authorList>
            <person name="Nowell W R."/>
        </authorList>
    </citation>
    <scope>NUCLEOTIDE SEQUENCE</scope>
</reference>
<sequence length="238" mass="27821">PLTIAEDMIRVDTETIAQQFNPFVSISFQPIFEEHQQRARTLLTCCELTEKSDGVLLKRFVDAYGLLDEQMEIIHECADQLINSTKMACDLDLRKLEKARHLTKRFTDLYSENDSIDSNIAMQLLDQAISQTIDVTNIVDKYDNEIYGKCDSAIILLWKPSRLVDCEIYYRSLFVDYSLSEERYDRYNKEISLPFQQKTLSLLVPVKVRVYFMLKYSFVFSKLNLINSKEKKILTISH</sequence>
<feature type="non-terminal residue" evidence="1">
    <location>
        <position position="1"/>
    </location>
</feature>
<organism evidence="1 2">
    <name type="scientific">Rotaria magnacalcarata</name>
    <dbReference type="NCBI Taxonomy" id="392030"/>
    <lineage>
        <taxon>Eukaryota</taxon>
        <taxon>Metazoa</taxon>
        <taxon>Spiralia</taxon>
        <taxon>Gnathifera</taxon>
        <taxon>Rotifera</taxon>
        <taxon>Eurotatoria</taxon>
        <taxon>Bdelloidea</taxon>
        <taxon>Philodinida</taxon>
        <taxon>Philodinidae</taxon>
        <taxon>Rotaria</taxon>
    </lineage>
</organism>
<evidence type="ECO:0000313" key="2">
    <source>
        <dbReference type="Proteomes" id="UP000681967"/>
    </source>
</evidence>
<proteinExistence type="predicted"/>
<dbReference type="Proteomes" id="UP000681967">
    <property type="component" value="Unassembled WGS sequence"/>
</dbReference>